<dbReference type="Proteomes" id="UP000053424">
    <property type="component" value="Unassembled WGS sequence"/>
</dbReference>
<reference evidence="2 3" key="1">
    <citation type="submission" date="2014-04" db="EMBL/GenBank/DDBJ databases">
        <authorList>
            <consortium name="DOE Joint Genome Institute"/>
            <person name="Kuo A."/>
            <person name="Gay G."/>
            <person name="Dore J."/>
            <person name="Kohler A."/>
            <person name="Nagy L.G."/>
            <person name="Floudas D."/>
            <person name="Copeland A."/>
            <person name="Barry K.W."/>
            <person name="Cichocki N."/>
            <person name="Veneault-Fourrey C."/>
            <person name="LaButti K."/>
            <person name="Lindquist E.A."/>
            <person name="Lipzen A."/>
            <person name="Lundell T."/>
            <person name="Morin E."/>
            <person name="Murat C."/>
            <person name="Sun H."/>
            <person name="Tunlid A."/>
            <person name="Henrissat B."/>
            <person name="Grigoriev I.V."/>
            <person name="Hibbett D.S."/>
            <person name="Martin F."/>
            <person name="Nordberg H.P."/>
            <person name="Cantor M.N."/>
            <person name="Hua S.X."/>
        </authorList>
    </citation>
    <scope>NUCLEOTIDE SEQUENCE [LARGE SCALE GENOMIC DNA]</scope>
    <source>
        <strain evidence="3">h7</strain>
    </source>
</reference>
<feature type="compositionally biased region" description="Basic residues" evidence="1">
    <location>
        <begin position="13"/>
        <end position="23"/>
    </location>
</feature>
<keyword evidence="3" id="KW-1185">Reference proteome</keyword>
<dbReference type="AlphaFoldDB" id="A0A0C2Y7B6"/>
<dbReference type="EMBL" id="KN831772">
    <property type="protein sequence ID" value="KIM45733.1"/>
    <property type="molecule type" value="Genomic_DNA"/>
</dbReference>
<accession>A0A0C2Y7B6</accession>
<proteinExistence type="predicted"/>
<feature type="compositionally biased region" description="Polar residues" evidence="1">
    <location>
        <begin position="80"/>
        <end position="91"/>
    </location>
</feature>
<name>A0A0C2Y7B6_HEBCY</name>
<sequence>MKSMLQKILPSALRKRRGKGISIRHRDNDTLESTPPNPPPNPPHVESSRTADQVNIDSLQDPLASTAPPPSHLSRPNLGTKPSLTPVSVRQSLEPDTGRLLLDFTFYTDEILGVPLRR</sequence>
<evidence type="ECO:0000313" key="3">
    <source>
        <dbReference type="Proteomes" id="UP000053424"/>
    </source>
</evidence>
<gene>
    <name evidence="2" type="ORF">M413DRAFT_24865</name>
</gene>
<reference evidence="3" key="2">
    <citation type="submission" date="2015-01" db="EMBL/GenBank/DDBJ databases">
        <title>Evolutionary Origins and Diversification of the Mycorrhizal Mutualists.</title>
        <authorList>
            <consortium name="DOE Joint Genome Institute"/>
            <consortium name="Mycorrhizal Genomics Consortium"/>
            <person name="Kohler A."/>
            <person name="Kuo A."/>
            <person name="Nagy L.G."/>
            <person name="Floudas D."/>
            <person name="Copeland A."/>
            <person name="Barry K.W."/>
            <person name="Cichocki N."/>
            <person name="Veneault-Fourrey C."/>
            <person name="LaButti K."/>
            <person name="Lindquist E.A."/>
            <person name="Lipzen A."/>
            <person name="Lundell T."/>
            <person name="Morin E."/>
            <person name="Murat C."/>
            <person name="Riley R."/>
            <person name="Ohm R."/>
            <person name="Sun H."/>
            <person name="Tunlid A."/>
            <person name="Henrissat B."/>
            <person name="Grigoriev I.V."/>
            <person name="Hibbett D.S."/>
            <person name="Martin F."/>
        </authorList>
    </citation>
    <scope>NUCLEOTIDE SEQUENCE [LARGE SCALE GENOMIC DNA]</scope>
    <source>
        <strain evidence="3">h7</strain>
    </source>
</reference>
<feature type="compositionally biased region" description="Polar residues" evidence="1">
    <location>
        <begin position="48"/>
        <end position="58"/>
    </location>
</feature>
<dbReference type="HOGENOM" id="CLU_2073449_0_0_1"/>
<feature type="region of interest" description="Disordered" evidence="1">
    <location>
        <begin position="1"/>
        <end position="95"/>
    </location>
</feature>
<protein>
    <submittedName>
        <fullName evidence="2">Uncharacterized protein</fullName>
    </submittedName>
</protein>
<organism evidence="2 3">
    <name type="scientific">Hebeloma cylindrosporum</name>
    <dbReference type="NCBI Taxonomy" id="76867"/>
    <lineage>
        <taxon>Eukaryota</taxon>
        <taxon>Fungi</taxon>
        <taxon>Dikarya</taxon>
        <taxon>Basidiomycota</taxon>
        <taxon>Agaricomycotina</taxon>
        <taxon>Agaricomycetes</taxon>
        <taxon>Agaricomycetidae</taxon>
        <taxon>Agaricales</taxon>
        <taxon>Agaricineae</taxon>
        <taxon>Hymenogastraceae</taxon>
        <taxon>Hebeloma</taxon>
    </lineage>
</organism>
<evidence type="ECO:0000256" key="1">
    <source>
        <dbReference type="SAM" id="MobiDB-lite"/>
    </source>
</evidence>
<evidence type="ECO:0000313" key="2">
    <source>
        <dbReference type="EMBL" id="KIM45733.1"/>
    </source>
</evidence>